<dbReference type="PANTHER" id="PTHR44757">
    <property type="entry name" value="DIGUANYLATE CYCLASE DGCP"/>
    <property type="match status" value="1"/>
</dbReference>
<dbReference type="InterPro" id="IPR035919">
    <property type="entry name" value="EAL_sf"/>
</dbReference>
<dbReference type="InterPro" id="IPR029020">
    <property type="entry name" value="Ammonium/urea_transptr"/>
</dbReference>
<dbReference type="GO" id="GO:0008519">
    <property type="term" value="F:ammonium channel activity"/>
    <property type="evidence" value="ECO:0007669"/>
    <property type="project" value="InterPro"/>
</dbReference>
<dbReference type="GO" id="GO:0006355">
    <property type="term" value="P:regulation of DNA-templated transcription"/>
    <property type="evidence" value="ECO:0007669"/>
    <property type="project" value="InterPro"/>
</dbReference>
<feature type="transmembrane region" description="Helical" evidence="9">
    <location>
        <begin position="6"/>
        <end position="30"/>
    </location>
</feature>
<dbReference type="NCBIfam" id="TIGR00254">
    <property type="entry name" value="GGDEF"/>
    <property type="match status" value="1"/>
</dbReference>
<dbReference type="NCBIfam" id="TIGR00836">
    <property type="entry name" value="amt"/>
    <property type="match status" value="1"/>
</dbReference>
<dbReference type="CDD" id="cd01948">
    <property type="entry name" value="EAL"/>
    <property type="match status" value="1"/>
</dbReference>
<keyword evidence="6 9" id="KW-1133">Transmembrane helix</keyword>
<feature type="domain" description="GGDEF" evidence="13">
    <location>
        <begin position="732"/>
        <end position="865"/>
    </location>
</feature>
<evidence type="ECO:0000259" key="10">
    <source>
        <dbReference type="PROSITE" id="PS50112"/>
    </source>
</evidence>
<dbReference type="GO" id="GO:0003824">
    <property type="term" value="F:catalytic activity"/>
    <property type="evidence" value="ECO:0007669"/>
    <property type="project" value="UniProtKB-ARBA"/>
</dbReference>
<evidence type="ECO:0000256" key="2">
    <source>
        <dbReference type="ARBA" id="ARBA00004141"/>
    </source>
</evidence>
<dbReference type="InterPro" id="IPR018047">
    <property type="entry name" value="Ammonium_transpt_CS"/>
</dbReference>
<dbReference type="FunFam" id="3.30.70.270:FF:000001">
    <property type="entry name" value="Diguanylate cyclase domain protein"/>
    <property type="match status" value="1"/>
</dbReference>
<evidence type="ECO:0000259" key="11">
    <source>
        <dbReference type="PROSITE" id="PS50113"/>
    </source>
</evidence>
<feature type="domain" description="PAS" evidence="10">
    <location>
        <begin position="571"/>
        <end position="644"/>
    </location>
</feature>
<dbReference type="PROSITE" id="PS50883">
    <property type="entry name" value="EAL"/>
    <property type="match status" value="1"/>
</dbReference>
<dbReference type="InterPro" id="IPR000014">
    <property type="entry name" value="PAS"/>
</dbReference>
<dbReference type="PROSITE" id="PS01219">
    <property type="entry name" value="AMMONIUM_TRANSP"/>
    <property type="match status" value="1"/>
</dbReference>
<dbReference type="InterPro" id="IPR001610">
    <property type="entry name" value="PAC"/>
</dbReference>
<feature type="transmembrane region" description="Helical" evidence="9">
    <location>
        <begin position="51"/>
        <end position="74"/>
    </location>
</feature>
<reference evidence="15" key="1">
    <citation type="submission" date="2016-12" db="EMBL/GenBank/DDBJ databases">
        <title>Complete Genome Sequence of Beggiatoa leptomitiformis D-401.</title>
        <authorList>
            <person name="Fomenkov A."/>
            <person name="Vincze T."/>
            <person name="Grabovich M."/>
            <person name="Anton B.P."/>
            <person name="Dubinina G."/>
            <person name="Orlova M."/>
            <person name="Belousova E."/>
            <person name="Roberts R.J."/>
        </authorList>
    </citation>
    <scope>NUCLEOTIDE SEQUENCE [LARGE SCALE GENOMIC DNA]</scope>
    <source>
        <strain evidence="15">D-401</strain>
    </source>
</reference>
<feature type="domain" description="PAC" evidence="11">
    <location>
        <begin position="648"/>
        <end position="700"/>
    </location>
</feature>
<dbReference type="InterPro" id="IPR013767">
    <property type="entry name" value="PAS_fold"/>
</dbReference>
<evidence type="ECO:0000313" key="14">
    <source>
        <dbReference type="EMBL" id="AUI68178.2"/>
    </source>
</evidence>
<dbReference type="Gene3D" id="1.10.3430.10">
    <property type="entry name" value="Ammonium transporter AmtB like domains"/>
    <property type="match status" value="1"/>
</dbReference>
<keyword evidence="5 9" id="KW-0812">Transmembrane</keyword>
<feature type="transmembrane region" description="Helical" evidence="9">
    <location>
        <begin position="321"/>
        <end position="341"/>
    </location>
</feature>
<dbReference type="Pfam" id="PF00563">
    <property type="entry name" value="EAL"/>
    <property type="match status" value="1"/>
</dbReference>
<dbReference type="PROSITE" id="PS50887">
    <property type="entry name" value="GGDEF"/>
    <property type="match status" value="1"/>
</dbReference>
<feature type="domain" description="PAS" evidence="10">
    <location>
        <begin position="449"/>
        <end position="519"/>
    </location>
</feature>
<accession>A0A2N9YCI1</accession>
<evidence type="ECO:0000256" key="9">
    <source>
        <dbReference type="SAM" id="Phobius"/>
    </source>
</evidence>
<dbReference type="Pfam" id="PF00989">
    <property type="entry name" value="PAS"/>
    <property type="match status" value="2"/>
</dbReference>
<dbReference type="PANTHER" id="PTHR44757:SF4">
    <property type="entry name" value="DIGUANYLATE CYCLASE DGCE-RELATED"/>
    <property type="match status" value="1"/>
</dbReference>
<dbReference type="SUPFAM" id="SSF55073">
    <property type="entry name" value="Nucleotide cyclase"/>
    <property type="match status" value="1"/>
</dbReference>
<protein>
    <submittedName>
        <fullName evidence="14">Ammonium transporter</fullName>
    </submittedName>
</protein>
<dbReference type="SMART" id="SM00086">
    <property type="entry name" value="PAC"/>
    <property type="match status" value="2"/>
</dbReference>
<dbReference type="SMART" id="SM00091">
    <property type="entry name" value="PAS"/>
    <property type="match status" value="2"/>
</dbReference>
<feature type="transmembrane region" description="Helical" evidence="9">
    <location>
        <begin position="231"/>
        <end position="256"/>
    </location>
</feature>
<feature type="transmembrane region" description="Helical" evidence="9">
    <location>
        <begin position="202"/>
        <end position="219"/>
    </location>
</feature>
<dbReference type="Pfam" id="PF00990">
    <property type="entry name" value="GGDEF"/>
    <property type="match status" value="1"/>
</dbReference>
<dbReference type="InterPro" id="IPR001633">
    <property type="entry name" value="EAL_dom"/>
</dbReference>
<evidence type="ECO:0000256" key="5">
    <source>
        <dbReference type="ARBA" id="ARBA00022692"/>
    </source>
</evidence>
<dbReference type="CDD" id="cd00130">
    <property type="entry name" value="PAS"/>
    <property type="match status" value="2"/>
</dbReference>
<dbReference type="PROSITE" id="PS50112">
    <property type="entry name" value="PAS"/>
    <property type="match status" value="2"/>
</dbReference>
<dbReference type="InterPro" id="IPR035965">
    <property type="entry name" value="PAS-like_dom_sf"/>
</dbReference>
<dbReference type="Gene3D" id="3.30.450.20">
    <property type="entry name" value="PAS domain"/>
    <property type="match status" value="2"/>
</dbReference>
<dbReference type="PROSITE" id="PS50113">
    <property type="entry name" value="PAC"/>
    <property type="match status" value="2"/>
</dbReference>
<comment type="subcellular location">
    <subcellularLocation>
        <location evidence="2">Membrane</location>
        <topology evidence="2">Multi-pass membrane protein</topology>
    </subcellularLocation>
</comment>
<dbReference type="InterPro" id="IPR000700">
    <property type="entry name" value="PAS-assoc_C"/>
</dbReference>
<keyword evidence="4" id="KW-0813">Transport</keyword>
<sequence>MDNIHLYLNMLWVCVSAFLVFLMQAGFLCLESGLTRSKNTINVAFKNLADFSIAVILYWMFGFALMFGTSFYGWVGNSHFFLAVQTESAWTTTFFIFEVMFCATATTILSGAVAERFRLVAYLFVTAFSSGLIYPLFGHWAWGGALLGTQGWLQARGFIDFAGSSVVHSVGGWVSLAALLVIGARTGRFLNGQVSRVNGSNLPLSMLGLCLLLFGWFGFNGGSTLALNDAVPAIIANTLLSGIAGSLTTSAIGWYRDGYAEVSHLINGMLAGLVAITAGCHAVSIADAVLIGAVGGIVFLLADNLLLRLKIDDAVGAVPTHLAAGIWGTLAVGILGDLSILDTGLSRFEQISIQLLGILVCALWSFGSAYFFLSTLNRFFPLRVSFEDEEKGLNLSEHGAKTDLIDLLTIMQSHEKKGYVGNHVPAEPFTEVGQIARQYNRVMTALDKATAQLRLIINDIRDGVVTFNRNGVITSFNTGAEQLFGYSANTIIGRSVAILWLREDPHFLTNVYEMTLPVGSKREITAKRQDQTVFMVELTVTQSWLQREVIYTTLIRDITERKRMEEQLSAEKELAQTTLASIGDAVITTDSTGKITYLNPVAETLTGWEQNEVVGQNISLVYHLIDEITRNSLQTPAQRLNQNNITSKTNHAILIRRDGHEVALEDSVAPIRNQQGVMMGMVVVFHDVTKSRKLAQQLSYQAKHDALTGLVNRTEFEQRLHYLLENSEQERARHVLCYMDLDNFKIVNDTCGHVAGDELLRQITALFKTRVRGTDTLARLGGDEFGVLFQNCGIEQAENVAEQLREAVQKFRFIWNNQNFGVGVSIGLVELTGNGETLASLQAAADTACYIAKDTGRNRIHVFQQDDLQGKEQPEPVQWLHRIEHALQADRLRLLFQSLCPLRKELDDNTGYYEIFVSLLDNNNRLIPPGAFIPAAERYNIMPLIDRWVVRNTLAWLGDYIRQGKHPIHLCMVNLSVTAVGDEDFLKLVAELMSKHQIPPNILCFEVGESILIANIAKSAQFIHALHAMGCYFSVDDFGRGLSSFSYFKELHVDYLKIDGAFVKDIAKEEIDYALVASINHIAHIMGFQTIAEFVENEGVLSKLREIGVDFAQGYHVAEPKPLEQLAGVWMMPR</sequence>
<dbReference type="SUPFAM" id="SSF55785">
    <property type="entry name" value="PYP-like sensor domain (PAS domain)"/>
    <property type="match status" value="2"/>
</dbReference>
<dbReference type="SUPFAM" id="SSF111352">
    <property type="entry name" value="Ammonium transporter"/>
    <property type="match status" value="1"/>
</dbReference>
<comment type="cofactor">
    <cofactor evidence="1">
        <name>Mg(2+)</name>
        <dbReference type="ChEBI" id="CHEBI:18420"/>
    </cofactor>
</comment>
<gene>
    <name evidence="14" type="primary">amt</name>
    <name evidence="14" type="ORF">BLE401_05340</name>
</gene>
<evidence type="ECO:0000313" key="15">
    <source>
        <dbReference type="Proteomes" id="UP000234271"/>
    </source>
</evidence>
<dbReference type="CDD" id="cd01949">
    <property type="entry name" value="GGDEF"/>
    <property type="match status" value="1"/>
</dbReference>
<evidence type="ECO:0000256" key="4">
    <source>
        <dbReference type="ARBA" id="ARBA00022448"/>
    </source>
</evidence>
<evidence type="ECO:0000256" key="6">
    <source>
        <dbReference type="ARBA" id="ARBA00022989"/>
    </source>
</evidence>
<dbReference type="EMBL" id="CP018889">
    <property type="protein sequence ID" value="AUI68178.2"/>
    <property type="molecule type" value="Genomic_DNA"/>
</dbReference>
<feature type="domain" description="EAL" evidence="12">
    <location>
        <begin position="876"/>
        <end position="1134"/>
    </location>
</feature>
<feature type="transmembrane region" description="Helical" evidence="9">
    <location>
        <begin position="162"/>
        <end position="182"/>
    </location>
</feature>
<dbReference type="InterPro" id="IPR000160">
    <property type="entry name" value="GGDEF_dom"/>
</dbReference>
<dbReference type="InterPro" id="IPR024041">
    <property type="entry name" value="NH4_transpt_AmtB-like_dom"/>
</dbReference>
<organism evidence="14 15">
    <name type="scientific">Beggiatoa leptomitoformis</name>
    <dbReference type="NCBI Taxonomy" id="288004"/>
    <lineage>
        <taxon>Bacteria</taxon>
        <taxon>Pseudomonadati</taxon>
        <taxon>Pseudomonadota</taxon>
        <taxon>Gammaproteobacteria</taxon>
        <taxon>Thiotrichales</taxon>
        <taxon>Thiotrichaceae</taxon>
        <taxon>Beggiatoa</taxon>
    </lineage>
</organism>
<dbReference type="OrthoDB" id="9814202at2"/>
<dbReference type="InterPro" id="IPR052155">
    <property type="entry name" value="Biofilm_reg_signaling"/>
</dbReference>
<dbReference type="GO" id="GO:0016020">
    <property type="term" value="C:membrane"/>
    <property type="evidence" value="ECO:0007669"/>
    <property type="project" value="UniProtKB-SubCell"/>
</dbReference>
<feature type="transmembrane region" description="Helical" evidence="9">
    <location>
        <begin position="268"/>
        <end position="301"/>
    </location>
</feature>
<dbReference type="AlphaFoldDB" id="A0A2N9YCI1"/>
<feature type="transmembrane region" description="Helical" evidence="9">
    <location>
        <begin position="353"/>
        <end position="373"/>
    </location>
</feature>
<dbReference type="Gene3D" id="3.30.70.270">
    <property type="match status" value="1"/>
</dbReference>
<feature type="domain" description="PAC" evidence="11">
    <location>
        <begin position="520"/>
        <end position="570"/>
    </location>
</feature>
<evidence type="ECO:0000259" key="13">
    <source>
        <dbReference type="PROSITE" id="PS50887"/>
    </source>
</evidence>
<evidence type="ECO:0000256" key="7">
    <source>
        <dbReference type="ARBA" id="ARBA00023136"/>
    </source>
</evidence>
<dbReference type="InterPro" id="IPR043128">
    <property type="entry name" value="Rev_trsase/Diguanyl_cyclase"/>
</dbReference>
<dbReference type="SMART" id="SM00267">
    <property type="entry name" value="GGDEF"/>
    <property type="match status" value="1"/>
</dbReference>
<proteinExistence type="inferred from homology"/>
<evidence type="ECO:0000256" key="3">
    <source>
        <dbReference type="ARBA" id="ARBA00005887"/>
    </source>
</evidence>
<comment type="similarity">
    <text evidence="3">Belongs to the ammonia transporter channel (TC 1.A.11.2) family.</text>
</comment>
<dbReference type="Pfam" id="PF00909">
    <property type="entry name" value="Ammonium_transp"/>
    <property type="match status" value="1"/>
</dbReference>
<evidence type="ECO:0000256" key="1">
    <source>
        <dbReference type="ARBA" id="ARBA00001946"/>
    </source>
</evidence>
<keyword evidence="7 9" id="KW-0472">Membrane</keyword>
<dbReference type="InterPro" id="IPR001905">
    <property type="entry name" value="Ammonium_transpt"/>
</dbReference>
<dbReference type="SMART" id="SM00052">
    <property type="entry name" value="EAL"/>
    <property type="match status" value="1"/>
</dbReference>
<keyword evidence="15" id="KW-1185">Reference proteome</keyword>
<keyword evidence="8" id="KW-0924">Ammonia transport</keyword>
<feature type="transmembrane region" description="Helical" evidence="9">
    <location>
        <begin position="94"/>
        <end position="113"/>
    </location>
</feature>
<dbReference type="NCBIfam" id="TIGR00229">
    <property type="entry name" value="sensory_box"/>
    <property type="match status" value="2"/>
</dbReference>
<dbReference type="Gene3D" id="3.20.20.450">
    <property type="entry name" value="EAL domain"/>
    <property type="match status" value="1"/>
</dbReference>
<evidence type="ECO:0000259" key="12">
    <source>
        <dbReference type="PROSITE" id="PS50883"/>
    </source>
</evidence>
<feature type="transmembrane region" description="Helical" evidence="9">
    <location>
        <begin position="120"/>
        <end position="142"/>
    </location>
</feature>
<evidence type="ECO:0000256" key="8">
    <source>
        <dbReference type="ARBA" id="ARBA00023177"/>
    </source>
</evidence>
<dbReference type="InterPro" id="IPR029787">
    <property type="entry name" value="Nucleotide_cyclase"/>
</dbReference>
<dbReference type="SUPFAM" id="SSF141868">
    <property type="entry name" value="EAL domain-like"/>
    <property type="match status" value="1"/>
</dbReference>
<name>A0A2N9YCI1_9GAMM</name>
<dbReference type="STRING" id="288004.AL038_00705"/>
<dbReference type="Proteomes" id="UP000234271">
    <property type="component" value="Chromosome"/>
</dbReference>